<evidence type="ECO:0000313" key="18">
    <source>
        <dbReference type="EMBL" id="OPX43422.1"/>
    </source>
</evidence>
<dbReference type="InterPro" id="IPR008926">
    <property type="entry name" value="RNR_R1-su_N"/>
</dbReference>
<evidence type="ECO:0000259" key="15">
    <source>
        <dbReference type="Pfam" id="PF00317"/>
    </source>
</evidence>
<dbReference type="PANTHER" id="PTHR43371">
    <property type="entry name" value="VITAMIN B12-DEPENDENT RIBONUCLEOTIDE REDUCTASE"/>
    <property type="match status" value="1"/>
</dbReference>
<feature type="domain" description="TSCPD" evidence="17">
    <location>
        <begin position="603"/>
        <end position="704"/>
    </location>
</feature>
<evidence type="ECO:0000256" key="4">
    <source>
        <dbReference type="ARBA" id="ARBA00022634"/>
    </source>
</evidence>
<evidence type="ECO:0000256" key="7">
    <source>
        <dbReference type="ARBA" id="ARBA00023002"/>
    </source>
</evidence>
<evidence type="ECO:0000256" key="2">
    <source>
        <dbReference type="ARBA" id="ARBA00007405"/>
    </source>
</evidence>
<dbReference type="PANTHER" id="PTHR43371:SF1">
    <property type="entry name" value="RIBONUCLEOSIDE-DIPHOSPHATE REDUCTASE"/>
    <property type="match status" value="1"/>
</dbReference>
<evidence type="ECO:0000256" key="14">
    <source>
        <dbReference type="RuleBase" id="RU364064"/>
    </source>
</evidence>
<organism evidence="18 19">
    <name type="scientific">Ruminiclostridium hungatei</name>
    <name type="common">Clostridium hungatei</name>
    <dbReference type="NCBI Taxonomy" id="48256"/>
    <lineage>
        <taxon>Bacteria</taxon>
        <taxon>Bacillati</taxon>
        <taxon>Bacillota</taxon>
        <taxon>Clostridia</taxon>
        <taxon>Eubacteriales</taxon>
        <taxon>Oscillospiraceae</taxon>
        <taxon>Ruminiclostridium</taxon>
    </lineage>
</organism>
<accession>A0A1V4SHL0</accession>
<evidence type="ECO:0000256" key="9">
    <source>
        <dbReference type="ARBA" id="ARBA00023157"/>
    </source>
</evidence>
<keyword evidence="19" id="KW-1185">Reference proteome</keyword>
<dbReference type="SUPFAM" id="SSF48168">
    <property type="entry name" value="R1 subunit of ribonucleotide reductase, N-terminal domain"/>
    <property type="match status" value="1"/>
</dbReference>
<evidence type="ECO:0000256" key="6">
    <source>
        <dbReference type="ARBA" id="ARBA00022840"/>
    </source>
</evidence>
<dbReference type="GO" id="GO:0031419">
    <property type="term" value="F:cobalamin binding"/>
    <property type="evidence" value="ECO:0007669"/>
    <property type="project" value="UniProtKB-KW"/>
</dbReference>
<dbReference type="InterPro" id="IPR013344">
    <property type="entry name" value="RNR_NrdJ/NrdZ"/>
</dbReference>
<dbReference type="EC" id="1.17.4.1" evidence="14"/>
<dbReference type="NCBIfam" id="NF006417">
    <property type="entry name" value="PRK08665.1"/>
    <property type="match status" value="1"/>
</dbReference>
<dbReference type="PRINTS" id="PR01183">
    <property type="entry name" value="RIBORDTASEM1"/>
</dbReference>
<keyword evidence="3 14" id="KW-0846">Cobalamin</keyword>
<dbReference type="CDD" id="cd20336">
    <property type="entry name" value="Rcat_RBR"/>
    <property type="match status" value="1"/>
</dbReference>
<comment type="catalytic activity">
    <reaction evidence="13 14">
        <text>a 2'-deoxyribonucleoside 5'-diphosphate + [thioredoxin]-disulfide + H2O = a ribonucleoside 5'-diphosphate + [thioredoxin]-dithiol</text>
        <dbReference type="Rhea" id="RHEA:23252"/>
        <dbReference type="Rhea" id="RHEA-COMP:10698"/>
        <dbReference type="Rhea" id="RHEA-COMP:10700"/>
        <dbReference type="ChEBI" id="CHEBI:15377"/>
        <dbReference type="ChEBI" id="CHEBI:29950"/>
        <dbReference type="ChEBI" id="CHEBI:50058"/>
        <dbReference type="ChEBI" id="CHEBI:57930"/>
        <dbReference type="ChEBI" id="CHEBI:73316"/>
        <dbReference type="EC" id="1.17.4.1"/>
    </reaction>
</comment>
<evidence type="ECO:0000313" key="19">
    <source>
        <dbReference type="Proteomes" id="UP000191554"/>
    </source>
</evidence>
<evidence type="ECO:0000256" key="5">
    <source>
        <dbReference type="ARBA" id="ARBA00022741"/>
    </source>
</evidence>
<dbReference type="STRING" id="48256.CLHUN_27670"/>
<dbReference type="Pfam" id="PF12637">
    <property type="entry name" value="TSCPD"/>
    <property type="match status" value="1"/>
</dbReference>
<comment type="caution">
    <text evidence="18">The sequence shown here is derived from an EMBL/GenBank/DDBJ whole genome shotgun (WGS) entry which is preliminary data.</text>
</comment>
<evidence type="ECO:0000256" key="1">
    <source>
        <dbReference type="ARBA" id="ARBA00001922"/>
    </source>
</evidence>
<dbReference type="Pfam" id="PF02867">
    <property type="entry name" value="Ribonuc_red_lgC"/>
    <property type="match status" value="1"/>
</dbReference>
<dbReference type="GO" id="GO:0009263">
    <property type="term" value="P:deoxyribonucleotide biosynthetic process"/>
    <property type="evidence" value="ECO:0007669"/>
    <property type="project" value="UniProtKB-KW"/>
</dbReference>
<comment type="similarity">
    <text evidence="2 14">Belongs to the ribonucleoside diphosphate reductase class-2 family.</text>
</comment>
<dbReference type="InterPro" id="IPR013509">
    <property type="entry name" value="RNR_lsu_N"/>
</dbReference>
<dbReference type="OrthoDB" id="9762933at2"/>
<gene>
    <name evidence="18" type="primary">nrdZ</name>
    <name evidence="18" type="ORF">CLHUN_27670</name>
</gene>
<comment type="function">
    <text evidence="11">Provides the precursors necessary for DNA synthesis. Catalyzes the biosynthesis of deoxyribonucleotides from the corresponding ribonucleotides.</text>
</comment>
<keyword evidence="8" id="KW-0215">Deoxyribonucleotide synthesis</keyword>
<sequence>MKLSENAIKVLEKRYLSKDENGNLLEDVEGMFRRVAKEIASADEKYTHKAGLVEIEEQFYEMMTSLEFLPNSPTLMNAGRPLGQLSACFVLPVEDTMEGIFETIKNAALIHKSGGGTGFSFSRLRPKGSAVNSTGGVASGPISFMKVFNAATEAVKQGGTRRGANMGILRVDHPDILEFISCKKDNSEITNFNISVGITEDFMKAVEYNLEYELIDPKTKKPVGKLNAKQVFDIIVEMAWKNGEPGIIFLDRLNRDNVTPELGEIESTNPCGEQPLLPYEACNLGSVNLYSMLDAEKNSLDFDKLGLTVKKAVHFLDNVIEVNKYPLKEIDEMTRGTRKIGLGVMGWADILCALGIPYDSQRAIELAGTVMEFIQKNAQKASEELARQKGVFPYYEQSIYAKKGIRIRNATTTTIAPTGTLSLIAGVSSGIEPVFAISYIRNVMDNNELIEVNPVFKKAALEGNFYSDELMKKIAESGTLKHIEEIPEEVRKVFVTAHDVRPEWHVKMQAAFQKYTDNAVSKTVNLSHEATTDDVREVFTFAYRAQCKGVTIYRDGSRDMQVLNIGKVQGKEETPGEVLPAGENEYCDSCNDISKRIAGIEPRPRPDITTGFTEKVKIGCGNLYITVNYDENGICEVFTNTGRAGGCPSQSEATSRLVSVALRSGMDVKSIVEQLKGIRCPSTIRQKGLKVLSCPDAIGRLIEKVARIQSSKEEEAGSDFATREYSIVQRPNASGGETACASDCYECTLKEVCSNPESGIDERTLGGECPECGKTVEHEGGCVICRNCGYSKCG</sequence>
<comment type="function">
    <text evidence="12 14">Catalyzes the reduction of ribonucleotides to deoxyribonucleotides. May function to provide a pool of deoxyribonucleotide precursors for DNA repair during oxygen limitation and/or for immediate growth after restoration of oxygen.</text>
</comment>
<dbReference type="AlphaFoldDB" id="A0A1V4SHL0"/>
<protein>
    <recommendedName>
        <fullName evidence="14">Vitamin B12-dependent ribonucleotide reductase</fullName>
        <ecNumber evidence="14">1.17.4.1</ecNumber>
    </recommendedName>
</protein>
<dbReference type="Gene3D" id="3.20.70.20">
    <property type="match status" value="1"/>
</dbReference>
<dbReference type="Proteomes" id="UP000191554">
    <property type="component" value="Unassembled WGS sequence"/>
</dbReference>
<dbReference type="UniPathway" id="UPA00326"/>
<dbReference type="CDD" id="cd02888">
    <property type="entry name" value="RNR_II_dimer"/>
    <property type="match status" value="1"/>
</dbReference>
<feature type="domain" description="Ribonucleotide reductase large subunit C-terminal" evidence="16">
    <location>
        <begin position="86"/>
        <end position="553"/>
    </location>
</feature>
<evidence type="ECO:0000256" key="3">
    <source>
        <dbReference type="ARBA" id="ARBA00022628"/>
    </source>
</evidence>
<evidence type="ECO:0000256" key="11">
    <source>
        <dbReference type="ARBA" id="ARBA00024942"/>
    </source>
</evidence>
<dbReference type="GO" id="GO:0004748">
    <property type="term" value="F:ribonucleoside-diphosphate reductase activity, thioredoxin disulfide as acceptor"/>
    <property type="evidence" value="ECO:0007669"/>
    <property type="project" value="UniProtKB-EC"/>
</dbReference>
<evidence type="ECO:0000256" key="10">
    <source>
        <dbReference type="ARBA" id="ARBA00023285"/>
    </source>
</evidence>
<evidence type="ECO:0000256" key="12">
    <source>
        <dbReference type="ARBA" id="ARBA00025437"/>
    </source>
</evidence>
<dbReference type="SUPFAM" id="SSF51998">
    <property type="entry name" value="PFL-like glycyl radical enzymes"/>
    <property type="match status" value="1"/>
</dbReference>
<proteinExistence type="inferred from homology"/>
<feature type="domain" description="Ribonucleotide reductase large subunit N-terminal" evidence="15">
    <location>
        <begin position="1"/>
        <end position="83"/>
    </location>
</feature>
<reference evidence="18 19" key="1">
    <citation type="submission" date="2017-03" db="EMBL/GenBank/DDBJ databases">
        <title>Genome sequence of Clostridium hungatei DSM 14427.</title>
        <authorList>
            <person name="Poehlein A."/>
            <person name="Daniel R."/>
        </authorList>
    </citation>
    <scope>NUCLEOTIDE SEQUENCE [LARGE SCALE GENOMIC DNA]</scope>
    <source>
        <strain evidence="18 19">DSM 14427</strain>
    </source>
</reference>
<dbReference type="EMBL" id="MZGX01000018">
    <property type="protein sequence ID" value="OPX43422.1"/>
    <property type="molecule type" value="Genomic_DNA"/>
</dbReference>
<dbReference type="InterPro" id="IPR000788">
    <property type="entry name" value="RNR_lg_C"/>
</dbReference>
<dbReference type="GO" id="GO:0005524">
    <property type="term" value="F:ATP binding"/>
    <property type="evidence" value="ECO:0007669"/>
    <property type="project" value="UniProtKB-KW"/>
</dbReference>
<dbReference type="RefSeq" id="WP_080065221.1">
    <property type="nucleotide sequence ID" value="NZ_MZGX01000018.1"/>
</dbReference>
<keyword evidence="10 14" id="KW-0170">Cobalt</keyword>
<dbReference type="InterPro" id="IPR050862">
    <property type="entry name" value="RdRp_reductase_class-2"/>
</dbReference>
<name>A0A1V4SHL0_RUMHU</name>
<keyword evidence="6" id="KW-0067">ATP-binding</keyword>
<dbReference type="FunFam" id="3.20.70.20:FF:000018">
    <property type="entry name" value="Vitamin B12-dependent ribonucleotide reductase"/>
    <property type="match status" value="1"/>
</dbReference>
<dbReference type="NCBIfam" id="TIGR02504">
    <property type="entry name" value="NrdJ_Z"/>
    <property type="match status" value="1"/>
</dbReference>
<evidence type="ECO:0000259" key="17">
    <source>
        <dbReference type="Pfam" id="PF12637"/>
    </source>
</evidence>
<evidence type="ECO:0000256" key="8">
    <source>
        <dbReference type="ARBA" id="ARBA00023116"/>
    </source>
</evidence>
<keyword evidence="4 14" id="KW-0237">DNA synthesis</keyword>
<dbReference type="InterPro" id="IPR024434">
    <property type="entry name" value="TSCPD_dom"/>
</dbReference>
<comment type="cofactor">
    <cofactor evidence="1 14">
        <name>adenosylcob(III)alamin</name>
        <dbReference type="ChEBI" id="CHEBI:18408"/>
    </cofactor>
</comment>
<evidence type="ECO:0000259" key="16">
    <source>
        <dbReference type="Pfam" id="PF02867"/>
    </source>
</evidence>
<dbReference type="Pfam" id="PF00317">
    <property type="entry name" value="Ribonuc_red_lgN"/>
    <property type="match status" value="1"/>
</dbReference>
<keyword evidence="7 14" id="KW-0560">Oxidoreductase</keyword>
<keyword evidence="5 14" id="KW-0547">Nucleotide-binding</keyword>
<evidence type="ECO:0000256" key="13">
    <source>
        <dbReference type="ARBA" id="ARBA00047754"/>
    </source>
</evidence>
<dbReference type="GO" id="GO:0071897">
    <property type="term" value="P:DNA biosynthetic process"/>
    <property type="evidence" value="ECO:0007669"/>
    <property type="project" value="UniProtKB-KW"/>
</dbReference>
<keyword evidence="9" id="KW-1015">Disulfide bond</keyword>